<evidence type="ECO:0000256" key="3">
    <source>
        <dbReference type="ARBA" id="ARBA00022801"/>
    </source>
</evidence>
<gene>
    <name evidence="4" type="ORF">UFOPK3948_00227</name>
</gene>
<dbReference type="Pfam" id="PF00491">
    <property type="entry name" value="Arginase"/>
    <property type="match status" value="1"/>
</dbReference>
<dbReference type="PANTHER" id="PTHR11358:SF26">
    <property type="entry name" value="GUANIDINO ACID HYDROLASE, MITOCHONDRIAL"/>
    <property type="match status" value="1"/>
</dbReference>
<dbReference type="Gene3D" id="3.40.800.10">
    <property type="entry name" value="Ureohydrolase domain"/>
    <property type="match status" value="1"/>
</dbReference>
<reference evidence="4" key="1">
    <citation type="submission" date="2020-05" db="EMBL/GenBank/DDBJ databases">
        <authorList>
            <person name="Chiriac C."/>
            <person name="Salcher M."/>
            <person name="Ghai R."/>
            <person name="Kavagutti S V."/>
        </authorList>
    </citation>
    <scope>NUCLEOTIDE SEQUENCE</scope>
</reference>
<dbReference type="AlphaFoldDB" id="A0A6J7M166"/>
<comment type="similarity">
    <text evidence="1">Belongs to the arginase family. Agmatinase subfamily.</text>
</comment>
<dbReference type="GO" id="GO:0033389">
    <property type="term" value="P:putrescine biosynthetic process from arginine, via agmatine"/>
    <property type="evidence" value="ECO:0007669"/>
    <property type="project" value="TreeGrafter"/>
</dbReference>
<dbReference type="EMBL" id="CAFBOI010000013">
    <property type="protein sequence ID" value="CAB4972423.1"/>
    <property type="molecule type" value="Genomic_DNA"/>
</dbReference>
<dbReference type="InterPro" id="IPR006035">
    <property type="entry name" value="Ureohydrolase"/>
</dbReference>
<dbReference type="PROSITE" id="PS01053">
    <property type="entry name" value="ARGINASE_1"/>
    <property type="match status" value="1"/>
</dbReference>
<protein>
    <submittedName>
        <fullName evidence="4">Unannotated protein</fullName>
    </submittedName>
</protein>
<dbReference type="PANTHER" id="PTHR11358">
    <property type="entry name" value="ARGINASE/AGMATINASE"/>
    <property type="match status" value="1"/>
</dbReference>
<sequence length="126" mass="13607">MRSYEMTEIHHRGMKAVLDESFVTLTDGCEGVFLSVDIDVVDPGMAPGTGTPEPGGMTSRELLEAVRRICLELPIVGVDIVEVSPPFDSADITAMLANRVVLEAISAIAFKRTGGVYSPTRNLLDR</sequence>
<proteinExistence type="inferred from homology"/>
<dbReference type="GO" id="GO:0008783">
    <property type="term" value="F:agmatinase activity"/>
    <property type="evidence" value="ECO:0007669"/>
    <property type="project" value="TreeGrafter"/>
</dbReference>
<evidence type="ECO:0000256" key="2">
    <source>
        <dbReference type="ARBA" id="ARBA00022723"/>
    </source>
</evidence>
<organism evidence="4">
    <name type="scientific">freshwater metagenome</name>
    <dbReference type="NCBI Taxonomy" id="449393"/>
    <lineage>
        <taxon>unclassified sequences</taxon>
        <taxon>metagenomes</taxon>
        <taxon>ecological metagenomes</taxon>
    </lineage>
</organism>
<accession>A0A6J7M166</accession>
<dbReference type="SUPFAM" id="SSF52768">
    <property type="entry name" value="Arginase/deacetylase"/>
    <property type="match status" value="1"/>
</dbReference>
<name>A0A6J7M166_9ZZZZ</name>
<evidence type="ECO:0000256" key="1">
    <source>
        <dbReference type="ARBA" id="ARBA00009227"/>
    </source>
</evidence>
<keyword evidence="3" id="KW-0378">Hydrolase</keyword>
<dbReference type="PROSITE" id="PS51409">
    <property type="entry name" value="ARGINASE_2"/>
    <property type="match status" value="1"/>
</dbReference>
<keyword evidence="2" id="KW-0479">Metal-binding</keyword>
<evidence type="ECO:0000313" key="4">
    <source>
        <dbReference type="EMBL" id="CAB4972423.1"/>
    </source>
</evidence>
<dbReference type="InterPro" id="IPR023696">
    <property type="entry name" value="Ureohydrolase_dom_sf"/>
</dbReference>
<dbReference type="InterPro" id="IPR020855">
    <property type="entry name" value="Ureohydrolase_Mn_BS"/>
</dbReference>
<dbReference type="GO" id="GO:0046872">
    <property type="term" value="F:metal ion binding"/>
    <property type="evidence" value="ECO:0007669"/>
    <property type="project" value="UniProtKB-KW"/>
</dbReference>